<protein>
    <submittedName>
        <fullName evidence="1">Uncharacterized protein</fullName>
    </submittedName>
</protein>
<sequence>MHADERLPPEQWTFSPGGRRLHIDGGPNEGSYELSPTPEGAWFARRPLRELWLEFAFLDAVRFYLVDAPMTRLVDRQRFDVRLAPGREILLMRGEACKTVSAAGQLRDARCRFVTDDAGERLEIEYTDEEGMAATTTLAVVDGFLAPPDVRPPLAMFARER</sequence>
<dbReference type="EMBL" id="JAPNKE010000002">
    <property type="protein sequence ID" value="MCY1013815.1"/>
    <property type="molecule type" value="Genomic_DNA"/>
</dbReference>
<gene>
    <name evidence="1" type="ORF">OV079_51490</name>
</gene>
<evidence type="ECO:0000313" key="1">
    <source>
        <dbReference type="EMBL" id="MCY1013815.1"/>
    </source>
</evidence>
<accession>A0A9X3F1V5</accession>
<dbReference type="Proteomes" id="UP001150924">
    <property type="component" value="Unassembled WGS sequence"/>
</dbReference>
<reference evidence="1" key="1">
    <citation type="submission" date="2022-11" db="EMBL/GenBank/DDBJ databases">
        <title>Minimal conservation of predation-associated metabolite biosynthetic gene clusters underscores biosynthetic potential of Myxococcota including descriptions for ten novel species: Archangium lansinium sp. nov., Myxococcus landrumus sp. nov., Nannocystis bai.</title>
        <authorList>
            <person name="Ahearne A."/>
            <person name="Stevens C."/>
            <person name="Phillips K."/>
        </authorList>
    </citation>
    <scope>NUCLEOTIDE SEQUENCE</scope>
    <source>
        <strain evidence="1">Na p29</strain>
    </source>
</reference>
<dbReference type="AlphaFoldDB" id="A0A9X3F1V5"/>
<comment type="caution">
    <text evidence="1">The sequence shown here is derived from an EMBL/GenBank/DDBJ whole genome shotgun (WGS) entry which is preliminary data.</text>
</comment>
<proteinExistence type="predicted"/>
<organism evidence="1 2">
    <name type="scientific">Nannocystis pusilla</name>
    <dbReference type="NCBI Taxonomy" id="889268"/>
    <lineage>
        <taxon>Bacteria</taxon>
        <taxon>Pseudomonadati</taxon>
        <taxon>Myxococcota</taxon>
        <taxon>Polyangia</taxon>
        <taxon>Nannocystales</taxon>
        <taxon>Nannocystaceae</taxon>
        <taxon>Nannocystis</taxon>
    </lineage>
</organism>
<dbReference type="RefSeq" id="WP_267777959.1">
    <property type="nucleotide sequence ID" value="NZ_JAPNKE010000002.1"/>
</dbReference>
<evidence type="ECO:0000313" key="2">
    <source>
        <dbReference type="Proteomes" id="UP001150924"/>
    </source>
</evidence>
<keyword evidence="2" id="KW-1185">Reference proteome</keyword>
<name>A0A9X3F1V5_9BACT</name>